<dbReference type="Pfam" id="PF13469">
    <property type="entry name" value="Sulfotransfer_3"/>
    <property type="match status" value="1"/>
</dbReference>
<dbReference type="RefSeq" id="WP_160607743.1">
    <property type="nucleotide sequence ID" value="NZ_WTYF01000004.1"/>
</dbReference>
<accession>A0A844XZS5</accession>
<dbReference type="EMBL" id="WTYF01000004">
    <property type="protein sequence ID" value="MXO51184.1"/>
    <property type="molecule type" value="Genomic_DNA"/>
</dbReference>
<proteinExistence type="predicted"/>
<dbReference type="GO" id="GO:0008146">
    <property type="term" value="F:sulfotransferase activity"/>
    <property type="evidence" value="ECO:0007669"/>
    <property type="project" value="InterPro"/>
</dbReference>
<reference evidence="2 3" key="1">
    <citation type="submission" date="2019-12" db="EMBL/GenBank/DDBJ databases">
        <title>Genomic-based taxomic classification of the family Erythrobacteraceae.</title>
        <authorList>
            <person name="Xu L."/>
        </authorList>
    </citation>
    <scope>NUCLEOTIDE SEQUENCE [LARGE SCALE GENOMIC DNA]</scope>
    <source>
        <strain evidence="2 3">DSM 16225</strain>
    </source>
</reference>
<keyword evidence="3" id="KW-1185">Reference proteome</keyword>
<dbReference type="Gene3D" id="3.40.50.300">
    <property type="entry name" value="P-loop containing nucleotide triphosphate hydrolases"/>
    <property type="match status" value="1"/>
</dbReference>
<dbReference type="AlphaFoldDB" id="A0A844XZS5"/>
<evidence type="ECO:0008006" key="4">
    <source>
        <dbReference type="Google" id="ProtNLM"/>
    </source>
</evidence>
<dbReference type="InterPro" id="IPR027417">
    <property type="entry name" value="P-loop_NTPase"/>
</dbReference>
<organism evidence="2 3">
    <name type="scientific">Qipengyuania gaetbuli</name>
    <dbReference type="NCBI Taxonomy" id="266952"/>
    <lineage>
        <taxon>Bacteria</taxon>
        <taxon>Pseudomonadati</taxon>
        <taxon>Pseudomonadota</taxon>
        <taxon>Alphaproteobacteria</taxon>
        <taxon>Sphingomonadales</taxon>
        <taxon>Erythrobacteraceae</taxon>
        <taxon>Qipengyuania</taxon>
    </lineage>
</organism>
<evidence type="ECO:0000313" key="2">
    <source>
        <dbReference type="EMBL" id="MXO51184.1"/>
    </source>
</evidence>
<comment type="caution">
    <text evidence="2">The sequence shown here is derived from an EMBL/GenBank/DDBJ whole genome shotgun (WGS) entry which is preliminary data.</text>
</comment>
<dbReference type="OrthoDB" id="7403198at2"/>
<dbReference type="PANTHER" id="PTHR10605">
    <property type="entry name" value="HEPARAN SULFATE SULFOTRANSFERASE"/>
    <property type="match status" value="1"/>
</dbReference>
<dbReference type="InterPro" id="IPR037359">
    <property type="entry name" value="NST/OST"/>
</dbReference>
<dbReference type="Proteomes" id="UP000444185">
    <property type="component" value="Unassembled WGS sequence"/>
</dbReference>
<protein>
    <recommendedName>
        <fullName evidence="4">Sulfotransferase domain-containing protein</fullName>
    </recommendedName>
</protein>
<name>A0A844XZS5_9SPHN</name>
<sequence>MTAKLDFIYIGTPKAGSTWMFEALRHHPEVQLFPSKASKFFETDEPGAIEDYEARLARFEGTGKIGEISHDAYLYPHNAKLLRQHFPDVKIIVCLREPGDFARSLVLWLRAHTRDYGDTAQQMMDHPKLRSWMNYAEGLAPFFDAFPSEQIKVLFFEDFKADPAQFYRDICGHIGVSHEWVPQSLTEVVNPARAPRFALFTEAVYKVGVVTRALGLGGLVEAAKRWKLLEALLYAPSKLVDIGQHEVARSERERAASWLNRLEQLIDTRVPVRWRDEVTP</sequence>
<evidence type="ECO:0000256" key="1">
    <source>
        <dbReference type="ARBA" id="ARBA00022679"/>
    </source>
</evidence>
<gene>
    <name evidence="2" type="ORF">GRI42_07690</name>
</gene>
<evidence type="ECO:0000313" key="3">
    <source>
        <dbReference type="Proteomes" id="UP000444185"/>
    </source>
</evidence>
<dbReference type="PANTHER" id="PTHR10605:SF56">
    <property type="entry name" value="BIFUNCTIONAL HEPARAN SULFATE N-DEACETYLASE_N-SULFOTRANSFERASE"/>
    <property type="match status" value="1"/>
</dbReference>
<dbReference type="SUPFAM" id="SSF52540">
    <property type="entry name" value="P-loop containing nucleoside triphosphate hydrolases"/>
    <property type="match status" value="1"/>
</dbReference>
<keyword evidence="1" id="KW-0808">Transferase</keyword>